<evidence type="ECO:0000256" key="3">
    <source>
        <dbReference type="ARBA" id="ARBA00022475"/>
    </source>
</evidence>
<protein>
    <submittedName>
        <fullName evidence="10">Fucose 4-O-acetylase</fullName>
    </submittedName>
</protein>
<dbReference type="GO" id="GO:0005886">
    <property type="term" value="C:plasma membrane"/>
    <property type="evidence" value="ECO:0007669"/>
    <property type="project" value="UniProtKB-SubCell"/>
</dbReference>
<dbReference type="PANTHER" id="PTHR40074">
    <property type="entry name" value="O-ACETYLTRANSFERASE WECH"/>
    <property type="match status" value="1"/>
</dbReference>
<dbReference type="AlphaFoldDB" id="A0A1I1R032"/>
<feature type="region of interest" description="Disordered" evidence="7">
    <location>
        <begin position="1"/>
        <end position="21"/>
    </location>
</feature>
<dbReference type="InterPro" id="IPR002656">
    <property type="entry name" value="Acyl_transf_3_dom"/>
</dbReference>
<feature type="domain" description="Acyltransferase 3" evidence="9">
    <location>
        <begin position="29"/>
        <end position="336"/>
    </location>
</feature>
<comment type="subcellular location">
    <subcellularLocation>
        <location evidence="1">Cell membrane</location>
        <topology evidence="1">Multi-pass membrane protein</topology>
    </subcellularLocation>
</comment>
<dbReference type="PANTHER" id="PTHR40074:SF2">
    <property type="entry name" value="O-ACETYLTRANSFERASE WECH"/>
    <property type="match status" value="1"/>
</dbReference>
<evidence type="ECO:0000256" key="2">
    <source>
        <dbReference type="ARBA" id="ARBA00007400"/>
    </source>
</evidence>
<evidence type="ECO:0000313" key="11">
    <source>
        <dbReference type="Proteomes" id="UP000231644"/>
    </source>
</evidence>
<feature type="transmembrane region" description="Helical" evidence="8">
    <location>
        <begin position="102"/>
        <end position="120"/>
    </location>
</feature>
<dbReference type="GO" id="GO:0016413">
    <property type="term" value="F:O-acetyltransferase activity"/>
    <property type="evidence" value="ECO:0007669"/>
    <property type="project" value="TreeGrafter"/>
</dbReference>
<dbReference type="EMBL" id="FOLX01000008">
    <property type="protein sequence ID" value="SFD27734.1"/>
    <property type="molecule type" value="Genomic_DNA"/>
</dbReference>
<organism evidence="10 11">
    <name type="scientific">Pseudooceanicola nitratireducens</name>
    <dbReference type="NCBI Taxonomy" id="517719"/>
    <lineage>
        <taxon>Bacteria</taxon>
        <taxon>Pseudomonadati</taxon>
        <taxon>Pseudomonadota</taxon>
        <taxon>Alphaproteobacteria</taxon>
        <taxon>Rhodobacterales</taxon>
        <taxon>Paracoccaceae</taxon>
        <taxon>Pseudooceanicola</taxon>
    </lineage>
</organism>
<dbReference type="GO" id="GO:0009246">
    <property type="term" value="P:enterobacterial common antigen biosynthetic process"/>
    <property type="evidence" value="ECO:0007669"/>
    <property type="project" value="TreeGrafter"/>
</dbReference>
<feature type="transmembrane region" description="Helical" evidence="8">
    <location>
        <begin position="262"/>
        <end position="280"/>
    </location>
</feature>
<feature type="transmembrane region" description="Helical" evidence="8">
    <location>
        <begin position="320"/>
        <end position="353"/>
    </location>
</feature>
<keyword evidence="4 8" id="KW-0812">Transmembrane</keyword>
<keyword evidence="3" id="KW-1003">Cell membrane</keyword>
<proteinExistence type="inferred from homology"/>
<evidence type="ECO:0000256" key="6">
    <source>
        <dbReference type="ARBA" id="ARBA00023136"/>
    </source>
</evidence>
<evidence type="ECO:0000256" key="8">
    <source>
        <dbReference type="SAM" id="Phobius"/>
    </source>
</evidence>
<comment type="similarity">
    <text evidence="2">Belongs to the acyltransferase 3 family.</text>
</comment>
<evidence type="ECO:0000313" key="10">
    <source>
        <dbReference type="EMBL" id="SFD27734.1"/>
    </source>
</evidence>
<keyword evidence="5 8" id="KW-1133">Transmembrane helix</keyword>
<feature type="transmembrane region" description="Helical" evidence="8">
    <location>
        <begin position="193"/>
        <end position="210"/>
    </location>
</feature>
<evidence type="ECO:0000256" key="1">
    <source>
        <dbReference type="ARBA" id="ARBA00004651"/>
    </source>
</evidence>
<dbReference type="Pfam" id="PF01757">
    <property type="entry name" value="Acyl_transf_3"/>
    <property type="match status" value="1"/>
</dbReference>
<dbReference type="STRING" id="517719.SAMN05421762_3860"/>
<evidence type="ECO:0000256" key="7">
    <source>
        <dbReference type="SAM" id="MobiDB-lite"/>
    </source>
</evidence>
<gene>
    <name evidence="10" type="ORF">SAMN05421762_3860</name>
</gene>
<name>A0A1I1R032_9RHOB</name>
<evidence type="ECO:0000256" key="5">
    <source>
        <dbReference type="ARBA" id="ARBA00022989"/>
    </source>
</evidence>
<feature type="transmembrane region" description="Helical" evidence="8">
    <location>
        <begin position="73"/>
        <end position="90"/>
    </location>
</feature>
<dbReference type="OrthoDB" id="8678265at2"/>
<accession>A0A1I1R032</accession>
<feature type="transmembrane region" description="Helical" evidence="8">
    <location>
        <begin position="140"/>
        <end position="160"/>
    </location>
</feature>
<feature type="transmembrane region" description="Helical" evidence="8">
    <location>
        <begin position="231"/>
        <end position="250"/>
    </location>
</feature>
<keyword evidence="6 8" id="KW-0472">Membrane</keyword>
<reference evidence="10 11" key="1">
    <citation type="submission" date="2016-10" db="EMBL/GenBank/DDBJ databases">
        <authorList>
            <person name="de Groot N.N."/>
        </authorList>
    </citation>
    <scope>NUCLEOTIDE SEQUENCE [LARGE SCALE GENOMIC DNA]</scope>
    <source>
        <strain evidence="10 11">DSM 29619</strain>
    </source>
</reference>
<dbReference type="Proteomes" id="UP000231644">
    <property type="component" value="Unassembled WGS sequence"/>
</dbReference>
<keyword evidence="11" id="KW-1185">Reference proteome</keyword>
<evidence type="ECO:0000259" key="9">
    <source>
        <dbReference type="Pfam" id="PF01757"/>
    </source>
</evidence>
<dbReference type="RefSeq" id="WP_093455124.1">
    <property type="nucleotide sequence ID" value="NZ_FNZG01000017.1"/>
</dbReference>
<sequence>MASVSPADWPGPAASFQTPSRAAAGRRTDIDTLRALACIALVSYHVVGSTPSSGLELPYDHWLSMLNRTPMDLRMQLFSFISGLVFIATPSRGAGAAVGAKARRLLVPMLCVGALFWGLREGMGIDQQPLWSIPFLPYEHYWFLQSTFLLMALMLGLTQVLGGRDRLAAGLIGAGAAVLWLVGPRAAPDLMSLNGAIKLGPFFCGGYLAARWPLLWSWRSSPLGAVPAGRGIGLGLLAAVLLAGSVLAVLPDAQGTTWRRAMTLWIGGAGCLALVLVRPRSRALARLGRQSYAIYLFHVFFTAGLRELCLATFPHVTAEALWLPCLALGLAGPVLVARMAAVHPLSALLFLGVRLRRGAGRGRGDLGPVPAE</sequence>
<feature type="transmembrane region" description="Helical" evidence="8">
    <location>
        <begin position="292"/>
        <end position="314"/>
    </location>
</feature>
<evidence type="ECO:0000256" key="4">
    <source>
        <dbReference type="ARBA" id="ARBA00022692"/>
    </source>
</evidence>
<feature type="transmembrane region" description="Helical" evidence="8">
    <location>
        <begin position="167"/>
        <end position="187"/>
    </location>
</feature>